<dbReference type="RefSeq" id="WP_092787647.1">
    <property type="nucleotide sequence ID" value="NZ_FNAP01000014.1"/>
</dbReference>
<accession>A0A1G7GDD4</accession>
<sequence length="184" mass="20347">MVASVRLYVAVSLDGFIASPDGGVDWLAPFEDQNLGYASFFEEVGLLIMGRATYDQTASLGPWPYGDKPCRVISRRPLTGALPPGVRRWEDDIPSLITRARDHDDGDTWVVGGARTIALFLHHGCVDQIDMFVIPVWLGLGRPLFPDVPSRLSPSLARVRQHGGGVAQLTYRMRQPFDVRSDLD</sequence>
<gene>
    <name evidence="2" type="ORF">SAMN05421720_11447</name>
</gene>
<dbReference type="STRING" id="69960.SAMN05421720_11447"/>
<feature type="domain" description="Bacterial bifunctional deaminase-reductase C-terminal" evidence="1">
    <location>
        <begin position="4"/>
        <end position="166"/>
    </location>
</feature>
<dbReference type="InterPro" id="IPR024072">
    <property type="entry name" value="DHFR-like_dom_sf"/>
</dbReference>
<evidence type="ECO:0000313" key="2">
    <source>
        <dbReference type="EMBL" id="SDE86152.1"/>
    </source>
</evidence>
<dbReference type="PANTHER" id="PTHR38011">
    <property type="entry name" value="DIHYDROFOLATE REDUCTASE FAMILY PROTEIN (AFU_ORTHOLOGUE AFUA_8G06820)"/>
    <property type="match status" value="1"/>
</dbReference>
<dbReference type="InterPro" id="IPR002734">
    <property type="entry name" value="RibDG_C"/>
</dbReference>
<protein>
    <submittedName>
        <fullName evidence="2">Dihydrofolate reductase</fullName>
    </submittedName>
</protein>
<evidence type="ECO:0000313" key="3">
    <source>
        <dbReference type="Proteomes" id="UP000199412"/>
    </source>
</evidence>
<evidence type="ECO:0000259" key="1">
    <source>
        <dbReference type="Pfam" id="PF01872"/>
    </source>
</evidence>
<dbReference type="PANTHER" id="PTHR38011:SF11">
    <property type="entry name" value="2,5-DIAMINO-6-RIBOSYLAMINO-4(3H)-PYRIMIDINONE 5'-PHOSPHATE REDUCTASE"/>
    <property type="match status" value="1"/>
</dbReference>
<dbReference type="Gene3D" id="3.40.430.10">
    <property type="entry name" value="Dihydrofolate Reductase, subunit A"/>
    <property type="match status" value="1"/>
</dbReference>
<organism evidence="2 3">
    <name type="scientific">Rhodospira trueperi</name>
    <dbReference type="NCBI Taxonomy" id="69960"/>
    <lineage>
        <taxon>Bacteria</taxon>
        <taxon>Pseudomonadati</taxon>
        <taxon>Pseudomonadota</taxon>
        <taxon>Alphaproteobacteria</taxon>
        <taxon>Rhodospirillales</taxon>
        <taxon>Rhodospirillaceae</taxon>
        <taxon>Rhodospira</taxon>
    </lineage>
</organism>
<dbReference type="EMBL" id="FNAP01000014">
    <property type="protein sequence ID" value="SDE86152.1"/>
    <property type="molecule type" value="Genomic_DNA"/>
</dbReference>
<name>A0A1G7GDD4_9PROT</name>
<dbReference type="SUPFAM" id="SSF53597">
    <property type="entry name" value="Dihydrofolate reductase-like"/>
    <property type="match status" value="1"/>
</dbReference>
<dbReference type="GO" id="GO:0009231">
    <property type="term" value="P:riboflavin biosynthetic process"/>
    <property type="evidence" value="ECO:0007669"/>
    <property type="project" value="InterPro"/>
</dbReference>
<dbReference type="GO" id="GO:0008703">
    <property type="term" value="F:5-amino-6-(5-phosphoribosylamino)uracil reductase activity"/>
    <property type="evidence" value="ECO:0007669"/>
    <property type="project" value="InterPro"/>
</dbReference>
<keyword evidence="3" id="KW-1185">Reference proteome</keyword>
<dbReference type="AlphaFoldDB" id="A0A1G7GDD4"/>
<dbReference type="OrthoDB" id="9782335at2"/>
<proteinExistence type="predicted"/>
<dbReference type="InterPro" id="IPR050765">
    <property type="entry name" value="Riboflavin_Biosynth_HTPR"/>
</dbReference>
<dbReference type="Proteomes" id="UP000199412">
    <property type="component" value="Unassembled WGS sequence"/>
</dbReference>
<reference evidence="2 3" key="1">
    <citation type="submission" date="2016-10" db="EMBL/GenBank/DDBJ databases">
        <authorList>
            <person name="de Groot N.N."/>
        </authorList>
    </citation>
    <scope>NUCLEOTIDE SEQUENCE [LARGE SCALE GENOMIC DNA]</scope>
    <source>
        <strain evidence="2 3">ATCC 700224</strain>
    </source>
</reference>
<dbReference type="Pfam" id="PF01872">
    <property type="entry name" value="RibD_C"/>
    <property type="match status" value="1"/>
</dbReference>